<dbReference type="HOGENOM" id="CLU_952718_0_0_4"/>
<comment type="catalytic activity">
    <reaction evidence="5">
        <text>O-phospho-L-tyrosyl-[protein] + H2O = L-tyrosyl-[protein] + phosphate</text>
        <dbReference type="Rhea" id="RHEA:10684"/>
        <dbReference type="Rhea" id="RHEA-COMP:10136"/>
        <dbReference type="Rhea" id="RHEA-COMP:20101"/>
        <dbReference type="ChEBI" id="CHEBI:15377"/>
        <dbReference type="ChEBI" id="CHEBI:43474"/>
        <dbReference type="ChEBI" id="CHEBI:46858"/>
        <dbReference type="ChEBI" id="CHEBI:61978"/>
        <dbReference type="EC" id="3.1.3.48"/>
    </reaction>
</comment>
<geneLocation type="plasmid" evidence="10"/>
<feature type="region of interest" description="Disordered" evidence="7">
    <location>
        <begin position="1"/>
        <end position="99"/>
    </location>
</feature>
<organism evidence="9 10">
    <name type="scientific">Ralstonia solanacearum (strain Po82)</name>
    <dbReference type="NCBI Taxonomy" id="1031711"/>
    <lineage>
        <taxon>Bacteria</taxon>
        <taxon>Pseudomonadati</taxon>
        <taxon>Pseudomonadota</taxon>
        <taxon>Betaproteobacteria</taxon>
        <taxon>Burkholderiales</taxon>
        <taxon>Burkholderiaceae</taxon>
        <taxon>Ralstonia</taxon>
        <taxon>Ralstonia solanacearum species complex</taxon>
    </lineage>
</organism>
<dbReference type="InterPro" id="IPR023485">
    <property type="entry name" value="Ptyr_pPase"/>
</dbReference>
<feature type="compositionally biased region" description="Basic residues" evidence="7">
    <location>
        <begin position="20"/>
        <end position="31"/>
    </location>
</feature>
<accession>F6G9K0</accession>
<proteinExistence type="inferred from homology"/>
<comment type="similarity">
    <text evidence="1">Belongs to the low molecular weight phosphotyrosine protein phosphatase family.</text>
</comment>
<dbReference type="SMART" id="SM00226">
    <property type="entry name" value="LMWPc"/>
    <property type="match status" value="1"/>
</dbReference>
<evidence type="ECO:0000256" key="7">
    <source>
        <dbReference type="SAM" id="MobiDB-lite"/>
    </source>
</evidence>
<name>F6G9K0_RALS8</name>
<feature type="active site" description="Proton donor" evidence="6">
    <location>
        <position position="261"/>
    </location>
</feature>
<evidence type="ECO:0000256" key="6">
    <source>
        <dbReference type="PIRSR" id="PIRSR617867-1"/>
    </source>
</evidence>
<evidence type="ECO:0000313" key="10">
    <source>
        <dbReference type="Proteomes" id="UP000007953"/>
    </source>
</evidence>
<dbReference type="PANTHER" id="PTHR11717">
    <property type="entry name" value="LOW MOLECULAR WEIGHT PROTEIN TYROSINE PHOSPHATASE"/>
    <property type="match status" value="1"/>
</dbReference>
<keyword evidence="3" id="KW-0378">Hydrolase</keyword>
<reference evidence="9 10" key="1">
    <citation type="journal article" date="2011" name="J. Bacteriol.">
        <title>Complete genome sequence of the plant pathogen Ralstonia solanacearum strain Po82.</title>
        <authorList>
            <person name="Xu J."/>
            <person name="Zheng H.J."/>
            <person name="Liu L."/>
            <person name="Pan Z.C."/>
            <person name="Prior P."/>
            <person name="Tang B."/>
            <person name="Xu J.S."/>
            <person name="Zhang H."/>
            <person name="Tian Q."/>
            <person name="Zhang L.Q."/>
            <person name="Feng J."/>
        </authorList>
    </citation>
    <scope>NUCLEOTIDE SEQUENCE [LARGE SCALE GENOMIC DNA]</scope>
    <source>
        <strain evidence="9 10">Po82</strain>
        <plasmid evidence="9">megaplasmid</plasmid>
    </source>
</reference>
<dbReference type="InterPro" id="IPR036196">
    <property type="entry name" value="Ptyr_pPase_sf"/>
</dbReference>
<gene>
    <name evidence="9" type="primary">epsP</name>
    <name evidence="9" type="ordered locus">RSPO_m01279</name>
</gene>
<evidence type="ECO:0000313" key="9">
    <source>
        <dbReference type="EMBL" id="AEG71914.1"/>
    </source>
</evidence>
<evidence type="ECO:0000256" key="1">
    <source>
        <dbReference type="ARBA" id="ARBA00011063"/>
    </source>
</evidence>
<feature type="active site" description="Nucleophile" evidence="6">
    <location>
        <position position="156"/>
    </location>
</feature>
<feature type="domain" description="Phosphotyrosine protein phosphatase I" evidence="8">
    <location>
        <begin position="150"/>
        <end position="287"/>
    </location>
</feature>
<dbReference type="PATRIC" id="fig|1031711.3.peg.4473"/>
<dbReference type="EC" id="3.1.3.48" evidence="2"/>
<dbReference type="GO" id="GO:0004725">
    <property type="term" value="F:protein tyrosine phosphatase activity"/>
    <property type="evidence" value="ECO:0007669"/>
    <property type="project" value="UniProtKB-EC"/>
</dbReference>
<evidence type="ECO:0000256" key="5">
    <source>
        <dbReference type="ARBA" id="ARBA00051722"/>
    </source>
</evidence>
<dbReference type="InterPro" id="IPR050438">
    <property type="entry name" value="LMW_PTPase"/>
</dbReference>
<evidence type="ECO:0000259" key="8">
    <source>
        <dbReference type="SMART" id="SM00226"/>
    </source>
</evidence>
<dbReference type="AlphaFoldDB" id="F6G9K0"/>
<keyword evidence="4" id="KW-0904">Protein phosphatase</keyword>
<dbReference type="PRINTS" id="PR00719">
    <property type="entry name" value="LMWPTPASE"/>
</dbReference>
<keyword evidence="9" id="KW-0614">Plasmid</keyword>
<evidence type="ECO:0000256" key="3">
    <source>
        <dbReference type="ARBA" id="ARBA00022801"/>
    </source>
</evidence>
<sequence length="292" mass="31237">MGAEHACADASGYRPGRCAAARRRHRPRGAARRQQGLRDRRGGQAIDRAAAQRQADVERSPGRGRGRQPGVVRPAQRLRDPPGRRGRAAGLPPGRQVARGAGVGRGLRAAAEGCCVCGFRRPGALEPCDQPACADRNPVDRGGRCCEMIKTILVVCIGNICRSPMAQALLCQALPGVSVISAGIGALSGYPADPSAVEVMAQHGIDISEHRAQQLTGSLVNRADLILVMDGAQKHEIQARHPSKTGSVFRLGEMEQFDIDDPYRKQVTAFEEALAMIQRGVDAWVPRIRALG</sequence>
<evidence type="ECO:0000256" key="4">
    <source>
        <dbReference type="ARBA" id="ARBA00022912"/>
    </source>
</evidence>
<dbReference type="PANTHER" id="PTHR11717:SF31">
    <property type="entry name" value="LOW MOLECULAR WEIGHT PROTEIN-TYROSINE-PHOSPHATASE ETP-RELATED"/>
    <property type="match status" value="1"/>
</dbReference>
<dbReference type="InterPro" id="IPR017867">
    <property type="entry name" value="Tyr_phospatase_low_mol_wt"/>
</dbReference>
<evidence type="ECO:0000256" key="2">
    <source>
        <dbReference type="ARBA" id="ARBA00013064"/>
    </source>
</evidence>
<dbReference type="KEGG" id="rsn:RSPO_m01279"/>
<dbReference type="Proteomes" id="UP000007953">
    <property type="component" value="Plasmid megaplasmid"/>
</dbReference>
<dbReference type="EMBL" id="CP002820">
    <property type="protein sequence ID" value="AEG71914.1"/>
    <property type="molecule type" value="Genomic_DNA"/>
</dbReference>
<dbReference type="Gene3D" id="3.40.50.2300">
    <property type="match status" value="1"/>
</dbReference>
<feature type="compositionally biased region" description="Low complexity" evidence="7">
    <location>
        <begin position="43"/>
        <end position="54"/>
    </location>
</feature>
<feature type="active site" evidence="6">
    <location>
        <position position="162"/>
    </location>
</feature>
<dbReference type="SUPFAM" id="SSF52788">
    <property type="entry name" value="Phosphotyrosine protein phosphatases I"/>
    <property type="match status" value="1"/>
</dbReference>
<dbReference type="Pfam" id="PF01451">
    <property type="entry name" value="LMWPc"/>
    <property type="match status" value="1"/>
</dbReference>
<protein>
    <recommendedName>
        <fullName evidence="2">protein-tyrosine-phosphatase</fullName>
        <ecNumber evidence="2">3.1.3.48</ecNumber>
    </recommendedName>
</protein>
<dbReference type="CDD" id="cd16343">
    <property type="entry name" value="LMWPTP"/>
    <property type="match status" value="1"/>
</dbReference>
<feature type="compositionally biased region" description="Low complexity" evidence="7">
    <location>
        <begin position="88"/>
        <end position="99"/>
    </location>
</feature>